<name>A0A0A2E4L7_9PORP</name>
<comment type="caution">
    <text evidence="10">The sequence shown here is derived from an EMBL/GenBank/DDBJ whole genome shotgun (WGS) entry which is preliminary data.</text>
</comment>
<evidence type="ECO:0000313" key="10">
    <source>
        <dbReference type="EMBL" id="KGN72365.1"/>
    </source>
</evidence>
<keyword evidence="4" id="KW-0028">Amino-acid biosynthesis</keyword>
<dbReference type="STRING" id="28115.HQ47_10545"/>
<proteinExistence type="inferred from homology"/>
<reference evidence="10 11" key="1">
    <citation type="submission" date="2014-09" db="EMBL/GenBank/DDBJ databases">
        <title>Draft Genome Sequence of Porphyromonas macacae COT-192_OH2859.</title>
        <authorList>
            <person name="Wallis C."/>
            <person name="Deusch O."/>
            <person name="O'Flynn C."/>
            <person name="Davis I."/>
            <person name="Horsfall A."/>
            <person name="Kirkwood N."/>
            <person name="Harris S."/>
            <person name="Eisen J.A."/>
            <person name="Coil D.A."/>
            <person name="Darling A.E."/>
            <person name="Jospin G."/>
            <person name="Alexiev A."/>
        </authorList>
    </citation>
    <scope>NUCLEOTIDE SEQUENCE [LARGE SCALE GENOMIC DNA]</scope>
    <source>
        <strain evidence="11">COT-192 OH2859</strain>
    </source>
</reference>
<evidence type="ECO:0000256" key="7">
    <source>
        <dbReference type="ARBA" id="ARBA00030046"/>
    </source>
</evidence>
<evidence type="ECO:0000256" key="3">
    <source>
        <dbReference type="ARBA" id="ARBA00012450"/>
    </source>
</evidence>
<dbReference type="InterPro" id="IPR001986">
    <property type="entry name" value="Enolpyruvate_Tfrase_dom"/>
</dbReference>
<dbReference type="RefSeq" id="WP_036875296.1">
    <property type="nucleotide sequence ID" value="NZ_JRFA01000031.1"/>
</dbReference>
<dbReference type="PROSITE" id="PS00885">
    <property type="entry name" value="EPSP_SYNTHASE_2"/>
    <property type="match status" value="1"/>
</dbReference>
<dbReference type="PIRSF" id="PIRSF000505">
    <property type="entry name" value="EPSPS"/>
    <property type="match status" value="1"/>
</dbReference>
<evidence type="ECO:0000256" key="4">
    <source>
        <dbReference type="ARBA" id="ARBA00022605"/>
    </source>
</evidence>
<dbReference type="SUPFAM" id="SSF55205">
    <property type="entry name" value="EPT/RTPC-like"/>
    <property type="match status" value="1"/>
</dbReference>
<dbReference type="Proteomes" id="UP000030103">
    <property type="component" value="Unassembled WGS sequence"/>
</dbReference>
<dbReference type="InterPro" id="IPR013792">
    <property type="entry name" value="RNA3'P_cycl/enolpyr_Trfase_a/b"/>
</dbReference>
<dbReference type="Pfam" id="PF00275">
    <property type="entry name" value="EPSP_synthase"/>
    <property type="match status" value="1"/>
</dbReference>
<keyword evidence="6" id="KW-0057">Aromatic amino acid biosynthesis</keyword>
<evidence type="ECO:0000259" key="9">
    <source>
        <dbReference type="Pfam" id="PF00275"/>
    </source>
</evidence>
<comment type="catalytic activity">
    <reaction evidence="8">
        <text>3-phosphoshikimate + phosphoenolpyruvate = 5-O-(1-carboxyvinyl)-3-phosphoshikimate + phosphate</text>
        <dbReference type="Rhea" id="RHEA:21256"/>
        <dbReference type="ChEBI" id="CHEBI:43474"/>
        <dbReference type="ChEBI" id="CHEBI:57701"/>
        <dbReference type="ChEBI" id="CHEBI:58702"/>
        <dbReference type="ChEBI" id="CHEBI:145989"/>
        <dbReference type="EC" id="2.5.1.19"/>
    </reaction>
    <physiologicalReaction direction="left-to-right" evidence="8">
        <dbReference type="Rhea" id="RHEA:21257"/>
    </physiologicalReaction>
</comment>
<evidence type="ECO:0000313" key="11">
    <source>
        <dbReference type="Proteomes" id="UP000030103"/>
    </source>
</evidence>
<accession>A0A0A2E4L7</accession>
<dbReference type="PANTHER" id="PTHR21090:SF5">
    <property type="entry name" value="PENTAFUNCTIONAL AROM POLYPEPTIDE"/>
    <property type="match status" value="1"/>
</dbReference>
<dbReference type="AlphaFoldDB" id="A0A0A2E4L7"/>
<dbReference type="InterPro" id="IPR006264">
    <property type="entry name" value="EPSP_synthase"/>
</dbReference>
<evidence type="ECO:0000256" key="6">
    <source>
        <dbReference type="ARBA" id="ARBA00023141"/>
    </source>
</evidence>
<dbReference type="UniPathway" id="UPA00053">
    <property type="reaction ID" value="UER00089"/>
</dbReference>
<evidence type="ECO:0000256" key="5">
    <source>
        <dbReference type="ARBA" id="ARBA00022679"/>
    </source>
</evidence>
<dbReference type="EMBL" id="JRFA01000031">
    <property type="protein sequence ID" value="KGN72365.1"/>
    <property type="molecule type" value="Genomic_DNA"/>
</dbReference>
<sequence>MKSAPLHVKRKKPVSKEIRVALPPGKSLWARVLMLYAIHGKTLPKPPAGAGDDVYALYNSLEDIRRGKTEIDVVESGTAMRFLTAYLAAVTRSAVMLKGRGRQYQRPIGPLVDTLRGMGAKITYAGSEGYPPLLIEPSTLRGGEVDIDAGHSSQFVSALLLISPLFEEGLKVNYAQKTMQPSEPYIRMTEELLQKSFEKELPDTPGIERDWTAASALYALCALSHIKVKIPGLQAHSLQGDADVLVELYEKLGVKTLFDEEGVTLRCSGKPRIPYIEADFEQTPDIVPNVVVTCLGLKIPFCFTGVARLRLKESDRIVALQHNASQAGFRIGVSTDMLSYDGTATCNKTDIPVIDPMGDHRIAMAFGLLAFKLPDGIVIRDSEVVSKSWPGFWHALEPVWQLEHYIKKDKVS</sequence>
<dbReference type="GO" id="GO:0009423">
    <property type="term" value="P:chorismate biosynthetic process"/>
    <property type="evidence" value="ECO:0007669"/>
    <property type="project" value="UniProtKB-UniPathway"/>
</dbReference>
<dbReference type="OrthoDB" id="9809920at2"/>
<dbReference type="GO" id="GO:0003866">
    <property type="term" value="F:3-phosphoshikimate 1-carboxyvinyltransferase activity"/>
    <property type="evidence" value="ECO:0007669"/>
    <property type="project" value="UniProtKB-EC"/>
</dbReference>
<dbReference type="GO" id="GO:0009073">
    <property type="term" value="P:aromatic amino acid family biosynthetic process"/>
    <property type="evidence" value="ECO:0007669"/>
    <property type="project" value="UniProtKB-KW"/>
</dbReference>
<feature type="domain" description="Enolpyruvate transferase" evidence="9">
    <location>
        <begin position="68"/>
        <end position="396"/>
    </location>
</feature>
<dbReference type="PANTHER" id="PTHR21090">
    <property type="entry name" value="AROM/DEHYDROQUINATE SYNTHASE"/>
    <property type="match status" value="1"/>
</dbReference>
<dbReference type="InterPro" id="IPR023193">
    <property type="entry name" value="EPSP_synthase_CS"/>
</dbReference>
<dbReference type="EC" id="2.5.1.19" evidence="3"/>
<evidence type="ECO:0000256" key="2">
    <source>
        <dbReference type="ARBA" id="ARBA00009948"/>
    </source>
</evidence>
<comment type="similarity">
    <text evidence="2">Belongs to the EPSP synthase family.</text>
</comment>
<organism evidence="10 11">
    <name type="scientific">Porphyromonas macacae</name>
    <dbReference type="NCBI Taxonomy" id="28115"/>
    <lineage>
        <taxon>Bacteria</taxon>
        <taxon>Pseudomonadati</taxon>
        <taxon>Bacteroidota</taxon>
        <taxon>Bacteroidia</taxon>
        <taxon>Bacteroidales</taxon>
        <taxon>Porphyromonadaceae</taxon>
        <taxon>Porphyromonas</taxon>
    </lineage>
</organism>
<evidence type="ECO:0000256" key="1">
    <source>
        <dbReference type="ARBA" id="ARBA00004811"/>
    </source>
</evidence>
<protein>
    <recommendedName>
        <fullName evidence="3">3-phosphoshikimate 1-carboxyvinyltransferase</fullName>
        <ecNumber evidence="3">2.5.1.19</ecNumber>
    </recommendedName>
    <alternativeName>
        <fullName evidence="7">5-enolpyruvylshikimate-3-phosphate synthase</fullName>
    </alternativeName>
</protein>
<comment type="pathway">
    <text evidence="1">Metabolic intermediate biosynthesis; chorismate biosynthesis; chorismate from D-erythrose 4-phosphate and phosphoenolpyruvate: step 6/7.</text>
</comment>
<keyword evidence="11" id="KW-1185">Reference proteome</keyword>
<dbReference type="GO" id="GO:0008652">
    <property type="term" value="P:amino acid biosynthetic process"/>
    <property type="evidence" value="ECO:0007669"/>
    <property type="project" value="UniProtKB-KW"/>
</dbReference>
<gene>
    <name evidence="10" type="ORF">HQ47_10545</name>
</gene>
<keyword evidence="5" id="KW-0808">Transferase</keyword>
<evidence type="ECO:0000256" key="8">
    <source>
        <dbReference type="ARBA" id="ARBA00044633"/>
    </source>
</evidence>
<dbReference type="Gene3D" id="3.65.10.10">
    <property type="entry name" value="Enolpyruvate transferase domain"/>
    <property type="match status" value="2"/>
</dbReference>
<dbReference type="InterPro" id="IPR036968">
    <property type="entry name" value="Enolpyruvate_Tfrase_sf"/>
</dbReference>